<dbReference type="PANTHER" id="PTHR35861:SF1">
    <property type="entry name" value="PHAGE TAIL SHEATH PROTEIN"/>
    <property type="match status" value="1"/>
</dbReference>
<dbReference type="InterPro" id="IPR020287">
    <property type="entry name" value="Tail_sheath_C"/>
</dbReference>
<sequence>MVQVSYPGVYIQEVPSGVRTITGVSTSVGAFLGRASKGPIDQAVRLFSIADFNRAFGVPHPASDLAESVKLFFNNGGTDCYVIRIARNAAPAEVTLENLEGNNVLTAQAKASGTFGNTIRLTVDFRTANPDETFNLMVVLEEGGVAVQTEAFTGLSMDPTSPRFAPLFVTGSSGLIDLDLHANTNAGGGDDLTVAANSFDGFSQSRRPLGAIASVRTILDDLINPAAPTAPRSRFEISVDGGAYVPVDLAPWSSAEIGAATIGQVRDHIEQRINAALDTVSPVANVDVSTSSPAGLANLLTITSDGVGSARSAVRIRRAPDRDIAEPLMLGVDQGGIEPVRRSEFRPAPNASLLRVGDPATGGSVATLNALAALATGQMASITINGVQVDLNIAPNNIVTTGNNADPFLVSAPGFSALTGENDGVREKLRIIANAITNDSDLPYRAELWGYALAILATGGTVNEQPTDIDTAPGAFSAATGEFILNTRQYTLGGGGSSAFSSGIDGDDGIAPDVAAFEGNGVDQTGMHALDTVDIFNMFMVPGDEALDDTAMRTLYGRAAPYCQSRRAFLVVDPPQAWTNGTTGLADVVQDPSMISTLRGALGSAKDHAAVFYPRLHIRVNGLTRTIGASGAIAGLMARTDANRGVWKAPAGIDAGLNTVSGLNVILTDAQNGVLNKQGVNSIRVLPNGSIINWGARTLDGDDDAGSEWKYVPIRRFALFLEESLYRGTRWAVFEPNDEPLWANLRLNINAFMTSLFRQQAFQGSSPQEAFYVRCDKTTTTQDDRNKGIVNIEVGFAPLKPAEFVVIKIQQIAGEL</sequence>
<dbReference type="Proteomes" id="UP000198796">
    <property type="component" value="Unassembled WGS sequence"/>
</dbReference>
<reference evidence="3 4" key="1">
    <citation type="submission" date="2016-10" db="EMBL/GenBank/DDBJ databases">
        <authorList>
            <person name="de Groot N.N."/>
        </authorList>
    </citation>
    <scope>NUCLEOTIDE SEQUENCE [LARGE SCALE GENOMIC DNA]</scope>
    <source>
        <strain evidence="3 4">DSM 29316</strain>
    </source>
</reference>
<dbReference type="Pfam" id="PF17482">
    <property type="entry name" value="Phage_sheath_1C"/>
    <property type="match status" value="1"/>
</dbReference>
<gene>
    <name evidence="3" type="ORF">SAMN05421688_0852</name>
</gene>
<dbReference type="RefSeq" id="WP_175501190.1">
    <property type="nucleotide sequence ID" value="NZ_FOJU01000001.1"/>
</dbReference>
<name>A0A1I0VQU1_9RHOB</name>
<dbReference type="InterPro" id="IPR052042">
    <property type="entry name" value="Tail_sheath_structural"/>
</dbReference>
<evidence type="ECO:0000313" key="3">
    <source>
        <dbReference type="EMBL" id="SFA78353.1"/>
    </source>
</evidence>
<dbReference type="EMBL" id="FOJU01000001">
    <property type="protein sequence ID" value="SFA78353.1"/>
    <property type="molecule type" value="Genomic_DNA"/>
</dbReference>
<evidence type="ECO:0000256" key="1">
    <source>
        <dbReference type="ARBA" id="ARBA00008005"/>
    </source>
</evidence>
<evidence type="ECO:0000259" key="2">
    <source>
        <dbReference type="Pfam" id="PF17482"/>
    </source>
</evidence>
<proteinExistence type="inferred from homology"/>
<dbReference type="AlphaFoldDB" id="A0A1I0VQU1"/>
<comment type="similarity">
    <text evidence="1">Belongs to the myoviridae tail sheath protein family.</text>
</comment>
<dbReference type="PANTHER" id="PTHR35861">
    <property type="match status" value="1"/>
</dbReference>
<accession>A0A1I0VQU1</accession>
<dbReference type="STRING" id="871651.SAMN05421688_0852"/>
<organism evidence="3 4">
    <name type="scientific">Poseidonocella pacifica</name>
    <dbReference type="NCBI Taxonomy" id="871651"/>
    <lineage>
        <taxon>Bacteria</taxon>
        <taxon>Pseudomonadati</taxon>
        <taxon>Pseudomonadota</taxon>
        <taxon>Alphaproteobacteria</taxon>
        <taxon>Rhodobacterales</taxon>
        <taxon>Roseobacteraceae</taxon>
        <taxon>Poseidonocella</taxon>
    </lineage>
</organism>
<feature type="domain" description="Tail sheath protein C-terminal" evidence="2">
    <location>
        <begin position="705"/>
        <end position="811"/>
    </location>
</feature>
<evidence type="ECO:0000313" key="4">
    <source>
        <dbReference type="Proteomes" id="UP000198796"/>
    </source>
</evidence>
<protein>
    <recommendedName>
        <fullName evidence="2">Tail sheath protein C-terminal domain-containing protein</fullName>
    </recommendedName>
</protein>
<dbReference type="Gene3D" id="3.40.50.11780">
    <property type="match status" value="2"/>
</dbReference>
<keyword evidence="4" id="KW-1185">Reference proteome</keyword>